<feature type="domain" description="RNase H type-1" evidence="1">
    <location>
        <begin position="696"/>
        <end position="813"/>
    </location>
</feature>
<dbReference type="EMBL" id="JABSTV010001249">
    <property type="protein sequence ID" value="KAH7963919.1"/>
    <property type="molecule type" value="Genomic_DNA"/>
</dbReference>
<gene>
    <name evidence="2" type="ORF">HPB52_023792</name>
</gene>
<evidence type="ECO:0000313" key="2">
    <source>
        <dbReference type="EMBL" id="KAH7963919.1"/>
    </source>
</evidence>
<dbReference type="InterPro" id="IPR012337">
    <property type="entry name" value="RNaseH-like_sf"/>
</dbReference>
<dbReference type="InterPro" id="IPR043502">
    <property type="entry name" value="DNA/RNA_pol_sf"/>
</dbReference>
<name>A0A9D4Q3X2_RHISA</name>
<dbReference type="GO" id="GO:0003676">
    <property type="term" value="F:nucleic acid binding"/>
    <property type="evidence" value="ECO:0007669"/>
    <property type="project" value="InterPro"/>
</dbReference>
<dbReference type="GO" id="GO:0042575">
    <property type="term" value="C:DNA polymerase complex"/>
    <property type="evidence" value="ECO:0007669"/>
    <property type="project" value="UniProtKB-ARBA"/>
</dbReference>
<reference evidence="2" key="1">
    <citation type="journal article" date="2020" name="Cell">
        <title>Large-Scale Comparative Analyses of Tick Genomes Elucidate Their Genetic Diversity and Vector Capacities.</title>
        <authorList>
            <consortium name="Tick Genome and Microbiome Consortium (TIGMIC)"/>
            <person name="Jia N."/>
            <person name="Wang J."/>
            <person name="Shi W."/>
            <person name="Du L."/>
            <person name="Sun Y."/>
            <person name="Zhan W."/>
            <person name="Jiang J.F."/>
            <person name="Wang Q."/>
            <person name="Zhang B."/>
            <person name="Ji P."/>
            <person name="Bell-Sakyi L."/>
            <person name="Cui X.M."/>
            <person name="Yuan T.T."/>
            <person name="Jiang B.G."/>
            <person name="Yang W.F."/>
            <person name="Lam T.T."/>
            <person name="Chang Q.C."/>
            <person name="Ding S.J."/>
            <person name="Wang X.J."/>
            <person name="Zhu J.G."/>
            <person name="Ruan X.D."/>
            <person name="Zhao L."/>
            <person name="Wei J.T."/>
            <person name="Ye R.Z."/>
            <person name="Que T.C."/>
            <person name="Du C.H."/>
            <person name="Zhou Y.H."/>
            <person name="Cheng J.X."/>
            <person name="Dai P.F."/>
            <person name="Guo W.B."/>
            <person name="Han X.H."/>
            <person name="Huang E.J."/>
            <person name="Li L.F."/>
            <person name="Wei W."/>
            <person name="Gao Y.C."/>
            <person name="Liu J.Z."/>
            <person name="Shao H.Z."/>
            <person name="Wang X."/>
            <person name="Wang C.C."/>
            <person name="Yang T.C."/>
            <person name="Huo Q.B."/>
            <person name="Li W."/>
            <person name="Chen H.Y."/>
            <person name="Chen S.E."/>
            <person name="Zhou L.G."/>
            <person name="Ni X.B."/>
            <person name="Tian J.H."/>
            <person name="Sheng Y."/>
            <person name="Liu T."/>
            <person name="Pan Y.S."/>
            <person name="Xia L.Y."/>
            <person name="Li J."/>
            <person name="Zhao F."/>
            <person name="Cao W.C."/>
        </authorList>
    </citation>
    <scope>NUCLEOTIDE SEQUENCE</scope>
    <source>
        <strain evidence="2">Rsan-2018</strain>
    </source>
</reference>
<dbReference type="CDD" id="cd01650">
    <property type="entry name" value="RT_nLTR_like"/>
    <property type="match status" value="1"/>
</dbReference>
<dbReference type="PANTHER" id="PTHR19446">
    <property type="entry name" value="REVERSE TRANSCRIPTASES"/>
    <property type="match status" value="1"/>
</dbReference>
<dbReference type="Pfam" id="PF00078">
    <property type="entry name" value="RVT_1"/>
    <property type="match status" value="1"/>
</dbReference>
<comment type="caution">
    <text evidence="2">The sequence shown here is derived from an EMBL/GenBank/DDBJ whole genome shotgun (WGS) entry which is preliminary data.</text>
</comment>
<protein>
    <recommendedName>
        <fullName evidence="1">RNase H type-1 domain-containing protein</fullName>
    </recommendedName>
</protein>
<evidence type="ECO:0000259" key="1">
    <source>
        <dbReference type="PROSITE" id="PS50879"/>
    </source>
</evidence>
<accession>A0A9D4Q3X2</accession>
<evidence type="ECO:0000313" key="3">
    <source>
        <dbReference type="Proteomes" id="UP000821837"/>
    </source>
</evidence>
<dbReference type="InterPro" id="IPR000477">
    <property type="entry name" value="RT_dom"/>
</dbReference>
<dbReference type="VEuPathDB" id="VectorBase:RSAN_056160"/>
<dbReference type="GO" id="GO:0004523">
    <property type="term" value="F:RNA-DNA hybrid ribonuclease activity"/>
    <property type="evidence" value="ECO:0007669"/>
    <property type="project" value="InterPro"/>
</dbReference>
<dbReference type="SUPFAM" id="SSF53098">
    <property type="entry name" value="Ribonuclease H-like"/>
    <property type="match status" value="1"/>
</dbReference>
<proteinExistence type="predicted"/>
<dbReference type="AlphaFoldDB" id="A0A9D4Q3X2"/>
<dbReference type="GO" id="GO:0071897">
    <property type="term" value="P:DNA biosynthetic process"/>
    <property type="evidence" value="ECO:0007669"/>
    <property type="project" value="UniProtKB-ARBA"/>
</dbReference>
<reference evidence="2" key="2">
    <citation type="submission" date="2021-09" db="EMBL/GenBank/DDBJ databases">
        <authorList>
            <person name="Jia N."/>
            <person name="Wang J."/>
            <person name="Shi W."/>
            <person name="Du L."/>
            <person name="Sun Y."/>
            <person name="Zhan W."/>
            <person name="Jiang J."/>
            <person name="Wang Q."/>
            <person name="Zhang B."/>
            <person name="Ji P."/>
            <person name="Sakyi L.B."/>
            <person name="Cui X."/>
            <person name="Yuan T."/>
            <person name="Jiang B."/>
            <person name="Yang W."/>
            <person name="Lam T.T.-Y."/>
            <person name="Chang Q."/>
            <person name="Ding S."/>
            <person name="Wang X."/>
            <person name="Zhu J."/>
            <person name="Ruan X."/>
            <person name="Zhao L."/>
            <person name="Wei J."/>
            <person name="Que T."/>
            <person name="Du C."/>
            <person name="Cheng J."/>
            <person name="Dai P."/>
            <person name="Han X."/>
            <person name="Huang E."/>
            <person name="Gao Y."/>
            <person name="Liu J."/>
            <person name="Shao H."/>
            <person name="Ye R."/>
            <person name="Li L."/>
            <person name="Wei W."/>
            <person name="Wang X."/>
            <person name="Wang C."/>
            <person name="Huo Q."/>
            <person name="Li W."/>
            <person name="Guo W."/>
            <person name="Chen H."/>
            <person name="Chen S."/>
            <person name="Zhou L."/>
            <person name="Zhou L."/>
            <person name="Ni X."/>
            <person name="Tian J."/>
            <person name="Zhou Y."/>
            <person name="Sheng Y."/>
            <person name="Liu T."/>
            <person name="Pan Y."/>
            <person name="Xia L."/>
            <person name="Li J."/>
            <person name="Zhao F."/>
            <person name="Cao W."/>
        </authorList>
    </citation>
    <scope>NUCLEOTIDE SEQUENCE</scope>
    <source>
        <strain evidence="2">Rsan-2018</strain>
        <tissue evidence="2">Larvae</tissue>
    </source>
</reference>
<dbReference type="CDD" id="cd09276">
    <property type="entry name" value="Rnase_HI_RT_non_LTR"/>
    <property type="match status" value="1"/>
</dbReference>
<dbReference type="Proteomes" id="UP000821837">
    <property type="component" value="Chromosome 3"/>
</dbReference>
<keyword evidence="3" id="KW-1185">Reference proteome</keyword>
<dbReference type="SUPFAM" id="SSF56672">
    <property type="entry name" value="DNA/RNA polymerases"/>
    <property type="match status" value="1"/>
</dbReference>
<dbReference type="InterPro" id="IPR036397">
    <property type="entry name" value="RNaseH_sf"/>
</dbReference>
<dbReference type="Gene3D" id="3.30.420.10">
    <property type="entry name" value="Ribonuclease H-like superfamily/Ribonuclease H"/>
    <property type="match status" value="1"/>
</dbReference>
<organism evidence="2 3">
    <name type="scientific">Rhipicephalus sanguineus</name>
    <name type="common">Brown dog tick</name>
    <name type="synonym">Ixodes sanguineus</name>
    <dbReference type="NCBI Taxonomy" id="34632"/>
    <lineage>
        <taxon>Eukaryota</taxon>
        <taxon>Metazoa</taxon>
        <taxon>Ecdysozoa</taxon>
        <taxon>Arthropoda</taxon>
        <taxon>Chelicerata</taxon>
        <taxon>Arachnida</taxon>
        <taxon>Acari</taxon>
        <taxon>Parasitiformes</taxon>
        <taxon>Ixodida</taxon>
        <taxon>Ixodoidea</taxon>
        <taxon>Ixodidae</taxon>
        <taxon>Rhipicephalinae</taxon>
        <taxon>Rhipicephalus</taxon>
        <taxon>Rhipicephalus</taxon>
    </lineage>
</organism>
<sequence length="1254" mass="140914">MRQAIADNAITCAALSMRIPEKRNPHVCFSGVDPDISNVDCIDRVRDRNPQLQLDPQTCKLDRFDFATPSVLSADDDWLVGDDTTFSEHRLVEVRVGDILPLGKRLTTYARFQLLEALRRDSCFTRVSGDSLASSDALDRVLDGFYALYTRLHRRHLRPVRARPTSKPWFTPALTIERAAVAANKGALAAKRRRFQRPPHPQMRAIFRQQYTSALAALRRNIREARDVHDVHFTYFEVVDVLRNTPNNSAPGPDLISPTIMKARFRFHPRFFLMIFNTALALGYFPRCWRKARVSFIHKPSRPPERTSSYRPICVSSVFGKTLERLLNGRLQYFLEKRGFVHPRQYGFTRGPSSLLALRALKAHLTRLKTQRMPAVLMSLDFHGAFDSVWHPLVLRYFRERALPSGLYHLLRTFLADRSVFVRSHAGQVEANPTLGSPQGSPLPPLLWNIDIASRRHRAGLRGRYYHSSAGALSRCTWQFGVCDKTFCVLCSRGFGGMERVNPTVRLAATEPTLQFRDFLRVLGVVFDRRLSFFHHADYLRQKVALLASRVAVFFAMQRSYFSPAHKLLMYRQVILPALTYGSPVWWSEDHVDCRLYASLITVQRVALFALTPAYRTTSTAAFQVLMHAPPIDLELERMNAEFRLFALRRHIAFGALRFRPSWVADAHEHVALHLSVPAAVPLMRLTSAQARFAARATAVHIYTDGSFTGASAGAAFVAFANPDRVLGVVAFQEALLHGLTAQYALPVPLYTDCLSLLQALASPRNAEPHVLGLRALLRRLSRSLPLHMFHVPGHTGVFGNEVADSLALRAAIHGHDRSLPLPLRAVRQQLRRELHVLWTARWREANTRTELYRWIQDLRKIPRFFPPPALLVTLPTGHGRFPHFFYRFNLMRETRCPCGSYCLDMAHVLHACPVTAPYTDRIEPQDAYRAALYAVILRCPRNSALLMGAVRALSDVLGMLTPHPNTAQVLEYWEVGLAQGPFRWGPRVSASLASNRSTRASFSGKTASSSCLFPWASGGTRWLASSCPSNGLRAQAHPPTVCPVLPPALQQGARAPKLLRPHRWISQWVTLRPLVETSVDSTGDLSGSSPTAQDVGLSPLGDDGLQDFTTDEVLCNFGNDNETLQHAVGAVDGVSSGSVCQSSGVHIALLRLRTHVMEHQKKIETILFDDKTKVSNSIRAQVITELNAIVKTGAEFQAAAAWRDGLVQELRRQLDDAKREAVDLRMHLLRGLPGLRSGFLRLLRSLVWLLAHQ</sequence>
<dbReference type="PROSITE" id="PS50879">
    <property type="entry name" value="RNASE_H_1"/>
    <property type="match status" value="1"/>
</dbReference>
<dbReference type="InterPro" id="IPR002156">
    <property type="entry name" value="RNaseH_domain"/>
</dbReference>